<dbReference type="InterPro" id="IPR000792">
    <property type="entry name" value="Tscrpt_reg_LuxR_C"/>
</dbReference>
<proteinExistence type="predicted"/>
<accession>A0A133PRG4</accession>
<dbReference type="Proteomes" id="UP000070174">
    <property type="component" value="Unassembled WGS sequence"/>
</dbReference>
<keyword evidence="2" id="KW-0238">DNA-binding</keyword>
<dbReference type="PATRIC" id="fig|54005.3.peg.482"/>
<keyword evidence="1" id="KW-0805">Transcription regulation</keyword>
<dbReference type="PROSITE" id="PS50043">
    <property type="entry name" value="HTH_LUXR_2"/>
    <property type="match status" value="1"/>
</dbReference>
<dbReference type="SMART" id="SM00421">
    <property type="entry name" value="HTH_LUXR"/>
    <property type="match status" value="1"/>
</dbReference>
<feature type="domain" description="HTH luxR-type" evidence="4">
    <location>
        <begin position="109"/>
        <end position="174"/>
    </location>
</feature>
<evidence type="ECO:0000256" key="2">
    <source>
        <dbReference type="ARBA" id="ARBA00023125"/>
    </source>
</evidence>
<dbReference type="GO" id="GO:0006355">
    <property type="term" value="P:regulation of DNA-templated transcription"/>
    <property type="evidence" value="ECO:0007669"/>
    <property type="project" value="InterPro"/>
</dbReference>
<dbReference type="Gene3D" id="1.10.10.10">
    <property type="entry name" value="Winged helix-like DNA-binding domain superfamily/Winged helix DNA-binding domain"/>
    <property type="match status" value="1"/>
</dbReference>
<dbReference type="PRINTS" id="PR00038">
    <property type="entry name" value="HTHLUXR"/>
</dbReference>
<evidence type="ECO:0000259" key="4">
    <source>
        <dbReference type="PROSITE" id="PS50043"/>
    </source>
</evidence>
<dbReference type="GO" id="GO:0003677">
    <property type="term" value="F:DNA binding"/>
    <property type="evidence" value="ECO:0007669"/>
    <property type="project" value="UniProtKB-KW"/>
</dbReference>
<gene>
    <name evidence="5" type="ORF">HMPREF3229_00489</name>
</gene>
<reference evidence="5 6" key="1">
    <citation type="submission" date="2016-01" db="EMBL/GenBank/DDBJ databases">
        <authorList>
            <person name="Oliw E.H."/>
        </authorList>
    </citation>
    <scope>NUCLEOTIDE SEQUENCE [LARGE SCALE GENOMIC DNA]</scope>
    <source>
        <strain evidence="5 6">CMW7756A</strain>
    </source>
</reference>
<evidence type="ECO:0000256" key="1">
    <source>
        <dbReference type="ARBA" id="ARBA00023015"/>
    </source>
</evidence>
<dbReference type="PANTHER" id="PTHR44688">
    <property type="entry name" value="DNA-BINDING TRANSCRIPTIONAL ACTIVATOR DEVR_DOSR"/>
    <property type="match status" value="1"/>
</dbReference>
<dbReference type="InterPro" id="IPR036388">
    <property type="entry name" value="WH-like_DNA-bd_sf"/>
</dbReference>
<comment type="caution">
    <text evidence="5">The sequence shown here is derived from an EMBL/GenBank/DDBJ whole genome shotgun (WGS) entry which is preliminary data.</text>
</comment>
<name>A0A133PRG4_9FIRM</name>
<evidence type="ECO:0000313" key="6">
    <source>
        <dbReference type="Proteomes" id="UP000070174"/>
    </source>
</evidence>
<keyword evidence="3" id="KW-0804">Transcription</keyword>
<dbReference type="PANTHER" id="PTHR44688:SF16">
    <property type="entry name" value="DNA-BINDING TRANSCRIPTIONAL ACTIVATOR DEVR_DOSR"/>
    <property type="match status" value="1"/>
</dbReference>
<dbReference type="PROSITE" id="PS00622">
    <property type="entry name" value="HTH_LUXR_1"/>
    <property type="match status" value="1"/>
</dbReference>
<dbReference type="EMBL" id="LRQE01000015">
    <property type="protein sequence ID" value="KXA31375.1"/>
    <property type="molecule type" value="Genomic_DNA"/>
</dbReference>
<evidence type="ECO:0000256" key="3">
    <source>
        <dbReference type="ARBA" id="ARBA00023163"/>
    </source>
</evidence>
<protein>
    <submittedName>
        <fullName evidence="5">Transcriptional regulator, LuxR family</fullName>
    </submittedName>
</protein>
<sequence length="175" mass="20601">MTRVSIETKSEIIMKGLQNILEGYEVLDFYKDAGEDFDILIFEDKNLEELEVDKIRLIDEKNIPLVIDYSLLSYWASADEVREGIDKTLRGFIYIEESLKEAKTNRSYKFEKLKTLNRREKKLLEEIILGKTNKEISREIFISEKTIKNNLTSVYKKLGVSGRKEIIKNYSQIKY</sequence>
<dbReference type="SUPFAM" id="SSF46894">
    <property type="entry name" value="C-terminal effector domain of the bipartite response regulators"/>
    <property type="match status" value="1"/>
</dbReference>
<dbReference type="AlphaFoldDB" id="A0A133PRG4"/>
<dbReference type="RefSeq" id="WP_060799760.1">
    <property type="nucleotide sequence ID" value="NZ_JADNMH010000010.1"/>
</dbReference>
<evidence type="ECO:0000313" key="5">
    <source>
        <dbReference type="EMBL" id="KXA31375.1"/>
    </source>
</evidence>
<organism evidence="5">
    <name type="scientific">Peptoniphilus harei</name>
    <dbReference type="NCBI Taxonomy" id="54005"/>
    <lineage>
        <taxon>Bacteria</taxon>
        <taxon>Bacillati</taxon>
        <taxon>Bacillota</taxon>
        <taxon>Tissierellia</taxon>
        <taxon>Tissierellales</taxon>
        <taxon>Peptoniphilaceae</taxon>
        <taxon>Peptoniphilus</taxon>
    </lineage>
</organism>
<dbReference type="InterPro" id="IPR016032">
    <property type="entry name" value="Sig_transdc_resp-reg_C-effctor"/>
</dbReference>
<dbReference type="Pfam" id="PF00196">
    <property type="entry name" value="GerE"/>
    <property type="match status" value="1"/>
</dbReference>
<dbReference type="CDD" id="cd06170">
    <property type="entry name" value="LuxR_C_like"/>
    <property type="match status" value="1"/>
</dbReference>